<feature type="transmembrane region" description="Helical" evidence="6">
    <location>
        <begin position="27"/>
        <end position="47"/>
    </location>
</feature>
<evidence type="ECO:0000313" key="9">
    <source>
        <dbReference type="Proteomes" id="UP000207598"/>
    </source>
</evidence>
<evidence type="ECO:0000256" key="6">
    <source>
        <dbReference type="SAM" id="Phobius"/>
    </source>
</evidence>
<evidence type="ECO:0000256" key="2">
    <source>
        <dbReference type="ARBA" id="ARBA00009853"/>
    </source>
</evidence>
<dbReference type="Proteomes" id="UP000207598">
    <property type="component" value="Unassembled WGS sequence"/>
</dbReference>
<feature type="transmembrane region" description="Helical" evidence="6">
    <location>
        <begin position="93"/>
        <end position="113"/>
    </location>
</feature>
<evidence type="ECO:0000256" key="4">
    <source>
        <dbReference type="ARBA" id="ARBA00022989"/>
    </source>
</evidence>
<dbReference type="InterPro" id="IPR000620">
    <property type="entry name" value="EamA_dom"/>
</dbReference>
<name>A0A238K9B9_9RHOB</name>
<feature type="transmembrane region" description="Helical" evidence="6">
    <location>
        <begin position="305"/>
        <end position="323"/>
    </location>
</feature>
<dbReference type="PANTHER" id="PTHR22911:SF6">
    <property type="entry name" value="SOLUTE CARRIER FAMILY 35 MEMBER G1"/>
    <property type="match status" value="1"/>
</dbReference>
<feature type="transmembrane region" description="Helical" evidence="6">
    <location>
        <begin position="144"/>
        <end position="160"/>
    </location>
</feature>
<evidence type="ECO:0000259" key="7">
    <source>
        <dbReference type="Pfam" id="PF00892"/>
    </source>
</evidence>
<dbReference type="InterPro" id="IPR037185">
    <property type="entry name" value="EmrE-like"/>
</dbReference>
<dbReference type="AlphaFoldDB" id="A0A238K9B9"/>
<comment type="subcellular location">
    <subcellularLocation>
        <location evidence="1">Membrane</location>
        <topology evidence="1">Multi-pass membrane protein</topology>
    </subcellularLocation>
</comment>
<accession>A0A238K9B9</accession>
<feature type="transmembrane region" description="Helical" evidence="6">
    <location>
        <begin position="59"/>
        <end position="81"/>
    </location>
</feature>
<dbReference type="SUPFAM" id="SSF103481">
    <property type="entry name" value="Multidrug resistance efflux transporter EmrE"/>
    <property type="match status" value="2"/>
</dbReference>
<feature type="transmembrane region" description="Helical" evidence="6">
    <location>
        <begin position="172"/>
        <end position="191"/>
    </location>
</feature>
<dbReference type="EMBL" id="FXYF01000004">
    <property type="protein sequence ID" value="SMX39014.1"/>
    <property type="molecule type" value="Genomic_DNA"/>
</dbReference>
<comment type="similarity">
    <text evidence="2">Belongs to the drug/metabolite transporter (DMT) superfamily. 10 TMS drug/metabolite exporter (DME) (TC 2.A.7.3) family.</text>
</comment>
<evidence type="ECO:0000313" key="8">
    <source>
        <dbReference type="EMBL" id="SMX39014.1"/>
    </source>
</evidence>
<gene>
    <name evidence="8" type="primary">ribN_3</name>
    <name evidence="8" type="ORF">MAA8898_01836</name>
</gene>
<feature type="transmembrane region" description="Helical" evidence="6">
    <location>
        <begin position="279"/>
        <end position="299"/>
    </location>
</feature>
<feature type="domain" description="EamA" evidence="7">
    <location>
        <begin position="28"/>
        <end position="159"/>
    </location>
</feature>
<evidence type="ECO:0000256" key="1">
    <source>
        <dbReference type="ARBA" id="ARBA00004141"/>
    </source>
</evidence>
<keyword evidence="3 6" id="KW-0812">Transmembrane</keyword>
<proteinExistence type="inferred from homology"/>
<dbReference type="Pfam" id="PF00892">
    <property type="entry name" value="EamA"/>
    <property type="match status" value="1"/>
</dbReference>
<evidence type="ECO:0000256" key="5">
    <source>
        <dbReference type="ARBA" id="ARBA00023136"/>
    </source>
</evidence>
<sequence>MHVANRLASCAGASYGRGMTSRLNRPGLGILLICIGTLVISVNDLLIKLLSGGYPLHQMIFFRSAIALMFSAGFVMAEGGLSILRTATPGIHLFRGLLVVFANMTFYAAVAVLPLAQATALFFVAPLFITLLSIPLLGEKVGPLRIGAVIVGFAGVVLMQEPWKTSLDVPRTVLLLPVASAALYALMQVLTRRLGVTTRASAMAVYIQVTFLLVSAGFFVVAGDGRYAEGVTNESLIFLLRAWSWPAPDDWLVFIGLGCCSGLIGYCLSAAYRMADAATVAPFEYIGLPMAILWGWVFFGDWPVAATWAGCVLIIGAGLFVFLREQAKARPLPGRRARWGRR</sequence>
<protein>
    <submittedName>
        <fullName evidence="8">Riboflavin transporter</fullName>
    </submittedName>
</protein>
<dbReference type="Gene3D" id="1.10.3730.20">
    <property type="match status" value="1"/>
</dbReference>
<feature type="transmembrane region" description="Helical" evidence="6">
    <location>
        <begin position="251"/>
        <end position="272"/>
    </location>
</feature>
<reference evidence="8 9" key="1">
    <citation type="submission" date="2017-05" db="EMBL/GenBank/DDBJ databases">
        <authorList>
            <person name="Song R."/>
            <person name="Chenine A.L."/>
            <person name="Ruprecht R.M."/>
        </authorList>
    </citation>
    <scope>NUCLEOTIDE SEQUENCE [LARGE SCALE GENOMIC DNA]</scope>
    <source>
        <strain evidence="8 9">CECT 8898</strain>
    </source>
</reference>
<evidence type="ECO:0000256" key="3">
    <source>
        <dbReference type="ARBA" id="ARBA00022692"/>
    </source>
</evidence>
<dbReference type="GO" id="GO:0016020">
    <property type="term" value="C:membrane"/>
    <property type="evidence" value="ECO:0007669"/>
    <property type="project" value="UniProtKB-SubCell"/>
</dbReference>
<keyword evidence="5 6" id="KW-0472">Membrane</keyword>
<keyword evidence="4 6" id="KW-1133">Transmembrane helix</keyword>
<keyword evidence="9" id="KW-1185">Reference proteome</keyword>
<feature type="transmembrane region" description="Helical" evidence="6">
    <location>
        <begin position="203"/>
        <end position="222"/>
    </location>
</feature>
<feature type="transmembrane region" description="Helical" evidence="6">
    <location>
        <begin position="119"/>
        <end position="137"/>
    </location>
</feature>
<organism evidence="8 9">
    <name type="scientific">Maliponia aquimaris</name>
    <dbReference type="NCBI Taxonomy" id="1673631"/>
    <lineage>
        <taxon>Bacteria</taxon>
        <taxon>Pseudomonadati</taxon>
        <taxon>Pseudomonadota</taxon>
        <taxon>Alphaproteobacteria</taxon>
        <taxon>Rhodobacterales</taxon>
        <taxon>Paracoccaceae</taxon>
        <taxon>Maliponia</taxon>
    </lineage>
</organism>
<dbReference type="PANTHER" id="PTHR22911">
    <property type="entry name" value="ACYL-MALONYL CONDENSING ENZYME-RELATED"/>
    <property type="match status" value="1"/>
</dbReference>